<dbReference type="SMART" id="SM00034">
    <property type="entry name" value="CLECT"/>
    <property type="match status" value="9"/>
</dbReference>
<evidence type="ECO:0000313" key="5">
    <source>
        <dbReference type="Proteomes" id="UP000694888"/>
    </source>
</evidence>
<feature type="domain" description="C-type lectin" evidence="4">
    <location>
        <begin position="1147"/>
        <end position="1262"/>
    </location>
</feature>
<feature type="compositionally biased region" description="Low complexity" evidence="2">
    <location>
        <begin position="1432"/>
        <end position="1445"/>
    </location>
</feature>
<feature type="domain" description="C-type lectin" evidence="4">
    <location>
        <begin position="1288"/>
        <end position="1405"/>
    </location>
</feature>
<feature type="domain" description="C-type lectin" evidence="4">
    <location>
        <begin position="843"/>
        <end position="962"/>
    </location>
</feature>
<dbReference type="Gene3D" id="3.10.100.10">
    <property type="entry name" value="Mannose-Binding Protein A, subunit A"/>
    <property type="match status" value="10"/>
</dbReference>
<feature type="domain" description="C-type lectin" evidence="4">
    <location>
        <begin position="991"/>
        <end position="1123"/>
    </location>
</feature>
<protein>
    <submittedName>
        <fullName evidence="6">Macrophage mannose receptor 1</fullName>
    </submittedName>
</protein>
<organism evidence="5 6">
    <name type="scientific">Aplysia californica</name>
    <name type="common">California sea hare</name>
    <dbReference type="NCBI Taxonomy" id="6500"/>
    <lineage>
        <taxon>Eukaryota</taxon>
        <taxon>Metazoa</taxon>
        <taxon>Spiralia</taxon>
        <taxon>Lophotrochozoa</taxon>
        <taxon>Mollusca</taxon>
        <taxon>Gastropoda</taxon>
        <taxon>Heterobranchia</taxon>
        <taxon>Euthyneura</taxon>
        <taxon>Tectipleura</taxon>
        <taxon>Aplysiida</taxon>
        <taxon>Aplysioidea</taxon>
        <taxon>Aplysiidae</taxon>
        <taxon>Aplysia</taxon>
    </lineage>
</organism>
<evidence type="ECO:0000256" key="3">
    <source>
        <dbReference type="SAM" id="Phobius"/>
    </source>
</evidence>
<name>A0ABM0JN68_APLCA</name>
<evidence type="ECO:0000313" key="6">
    <source>
        <dbReference type="RefSeq" id="XP_005097625.3"/>
    </source>
</evidence>
<feature type="domain" description="C-type lectin" evidence="4">
    <location>
        <begin position="691"/>
        <end position="813"/>
    </location>
</feature>
<dbReference type="InterPro" id="IPR016186">
    <property type="entry name" value="C-type_lectin-like/link_sf"/>
</dbReference>
<dbReference type="InterPro" id="IPR018378">
    <property type="entry name" value="C-type_lectin_CS"/>
</dbReference>
<dbReference type="GeneID" id="101855944"/>
<evidence type="ECO:0000256" key="1">
    <source>
        <dbReference type="ARBA" id="ARBA00023157"/>
    </source>
</evidence>
<feature type="domain" description="C-type lectin" evidence="4">
    <location>
        <begin position="255"/>
        <end position="370"/>
    </location>
</feature>
<dbReference type="PROSITE" id="PS00615">
    <property type="entry name" value="C_TYPE_LECTIN_1"/>
    <property type="match status" value="8"/>
</dbReference>
<evidence type="ECO:0000259" key="4">
    <source>
        <dbReference type="PROSITE" id="PS50041"/>
    </source>
</evidence>
<feature type="domain" description="C-type lectin" evidence="4">
    <location>
        <begin position="404"/>
        <end position="521"/>
    </location>
</feature>
<feature type="compositionally biased region" description="Polar residues" evidence="2">
    <location>
        <begin position="1478"/>
        <end position="1488"/>
    </location>
</feature>
<feature type="domain" description="C-type lectin" evidence="4">
    <location>
        <begin position="12"/>
        <end position="82"/>
    </location>
</feature>
<dbReference type="Pfam" id="PF00059">
    <property type="entry name" value="Lectin_C"/>
    <property type="match status" value="10"/>
</dbReference>
<gene>
    <name evidence="6" type="primary">LOC101855944</name>
</gene>
<dbReference type="InterPro" id="IPR016187">
    <property type="entry name" value="CTDL_fold"/>
</dbReference>
<keyword evidence="1" id="KW-1015">Disulfide bond</keyword>
<feature type="region of interest" description="Disordered" evidence="2">
    <location>
        <begin position="1432"/>
        <end position="1488"/>
    </location>
</feature>
<dbReference type="PROSITE" id="PS50041">
    <property type="entry name" value="C_TYPE_LECTIN_2"/>
    <property type="match status" value="10"/>
</dbReference>
<reference evidence="6" key="1">
    <citation type="submission" date="2025-08" db="UniProtKB">
        <authorList>
            <consortium name="RefSeq"/>
        </authorList>
    </citation>
    <scope>IDENTIFICATION</scope>
</reference>
<dbReference type="PANTHER" id="PTHR22803">
    <property type="entry name" value="MANNOSE, PHOSPHOLIPASE, LECTIN RECEPTOR RELATED"/>
    <property type="match status" value="1"/>
</dbReference>
<proteinExistence type="predicted"/>
<keyword evidence="5" id="KW-1185">Reference proteome</keyword>
<feature type="domain" description="C-type lectin" evidence="4">
    <location>
        <begin position="545"/>
        <end position="663"/>
    </location>
</feature>
<dbReference type="CDD" id="cd00037">
    <property type="entry name" value="CLECT"/>
    <property type="match status" value="10"/>
</dbReference>
<feature type="transmembrane region" description="Helical" evidence="3">
    <location>
        <begin position="1495"/>
        <end position="1516"/>
    </location>
</feature>
<dbReference type="SUPFAM" id="SSF56436">
    <property type="entry name" value="C-type lectin-like"/>
    <property type="match status" value="10"/>
</dbReference>
<feature type="compositionally biased region" description="Polar residues" evidence="2">
    <location>
        <begin position="1536"/>
        <end position="1555"/>
    </location>
</feature>
<feature type="compositionally biased region" description="Polar residues" evidence="2">
    <location>
        <begin position="1448"/>
        <end position="1462"/>
    </location>
</feature>
<dbReference type="Proteomes" id="UP000694888">
    <property type="component" value="Unplaced"/>
</dbReference>
<dbReference type="InterPro" id="IPR050111">
    <property type="entry name" value="C-type_lectin/snaclec_domain"/>
</dbReference>
<accession>A0ABM0JN68</accession>
<feature type="region of interest" description="Disordered" evidence="2">
    <location>
        <begin position="1521"/>
        <end position="1555"/>
    </location>
</feature>
<feature type="domain" description="C-type lectin" evidence="4">
    <location>
        <begin position="108"/>
        <end position="225"/>
    </location>
</feature>
<feature type="compositionally biased region" description="Low complexity" evidence="2">
    <location>
        <begin position="1523"/>
        <end position="1535"/>
    </location>
</feature>
<keyword evidence="3" id="KW-0812">Transmembrane</keyword>
<dbReference type="RefSeq" id="XP_005097625.3">
    <property type="nucleotide sequence ID" value="XM_005097568.3"/>
</dbReference>
<keyword evidence="3" id="KW-1133">Transmembrane helix</keyword>
<keyword evidence="3" id="KW-0472">Membrane</keyword>
<keyword evidence="6" id="KW-0675">Receptor</keyword>
<sequence length="1555" mass="173627">MRNARNSGTKPQYFWLGLSDANKDVWTWSNGQKYGTWKYWTRNRQPVPVKNKLDCVYMTTSEPTMVWHASGNCNSLKAVICQANQNAVKPTTPRPRVTCPRGWSLYTRAPTCIKLYTQGKTWVDARSICQQAGGDLVKIPDSSFSGFVNGLVNRQKSSYWIGLHDRHKENKFEWLDEDVKASFTSWAPHQPDNSRGNENCVSVNANMGMRWNDANCMSNLRFICQQPTVQNTSPATSPATPADKNCGAGWEDDPNSDSCYQMNIELLSWLDARQACQAAGGDLATISNIQEQFYLSGRSFSFNADFFWIGANDRGVETGWQWADRSPMAFINWAPHQPNNAHNSDCVVMITQSGRWDDLPCQDRYGYICEKKGRVTSPTPKPTTSPARLPGSKMWGCPVGWRGFRGSCYQVLRSTGGLNWNDAKTTCGFRASNLVAITDDAENKFVLSLLPKSTNEYVWMGLNDQSMENSFVWDDRTPITYTNWSPHEPNNLGDEDCVVMFAKTGKWNDAKCQTKVKLLVCKQNKAIHAKAERDIVKGCSQGIGYGAQCYSYIFQPSKNFAQAQAYCKSKGGNLATVNDRYVQAFLAAEMRTKPGAAYWIGMSMTAKTNWTYAWNTPFDVDFTAWDKSHTGNENNTCVGMQTKRPMGLWVNIDCNKTQGYICELPRKGFTTPVPTTTTTAKLLCPSGWFTYGNLCYKAFQMTMDNMLTWNDARDYCASLWTGGTLATVRNRGFENWMRRSVVKNMQDTFWIGLSDRSTEGGYLWEDEAPFRYSHWNPGEPNDNGGKEDCVTWNTTKNTWNDETCYVAHNFICEIPRGAVVTTPKPVPTGKSTLQCGNTSWSEYNKFCYYISPSDGDNVTKTWFQARLTCMDLGGDLISIGSDDENAFITSLVSRHPLGGFWTGLNDLDQDSFKWTDGSPLSFVSWGNNEPNDAYGSERCVEIRSGSFWNDQHCQDMRGYVCKKRPGDYTTPPRTTASTKGGCPAGFHSLPSLTKCYTIGGVDPRQRKNYTDAMTVCNQLNFKSRLASIHNPVEQKFVTILLANSGSRAPSWIGFNDRRRNDQFAWVDNSQVDFTAWGYKQPDENKNDKRLIARRDCVDMEMSARTAGWWNDKRCTDRYSFVCETAKVPVYAAETVNATGCKAGYQRFRNSCYRYDKDLYTWNQAEQLCKLEGSHLVSVIDRFEEDFIELLTLGAAPDLQMWLGLKYDLASEAYTWSDTWPVTFTNWGKGEPNRLANEGCVSHTVDGQWQDVPCQMQLSFICEQSLVPAPTKRPPPPAKCPRGWVGTNDSPYCYKLERTNLKSWSAASYACNILGGHLASVHTDSEARFLTNQIARGRLDTWIGISKGQGTGFSWSDGTALNYLYWSQGEPSDTDSTMHQDCVVASRRDGSWRDTDCFDQHAYMCKKTLYGGSSSTAPTGITVQPVGQNTQYVPPVTQNPPVTQGPWNPVTQGPQNPWTQGPQNPWARPPITAGPANSGLKQSPGNSDNGLGGGPVAGIVVGSIAIVAIAAVVIFVIRRQTQNGPSRSPLGSPSSGFDNATYSSAGGDTVKLSTDT</sequence>
<evidence type="ECO:0000256" key="2">
    <source>
        <dbReference type="SAM" id="MobiDB-lite"/>
    </source>
</evidence>
<dbReference type="InterPro" id="IPR001304">
    <property type="entry name" value="C-type_lectin-like"/>
</dbReference>